<sequence length="1829" mass="204322">MGKKTRGGTGRRTILQLSPPGPNRIATGAAREDGAGSGSEDEPEGNADGQGIPREVNIVMKIPAVKATQGLSLLGAYEDSEEEESGENQATTIKAKLNQSGDIDSTLANFMAEIDAITTLPTQTNESETGAIAPAPTPPRPVPKIDQQTAQNGPTQEFQYNTQYSLVGSGLEMGDWQEVWDENTGCYYYWNTQTNEVAWELPHYLADQMQSLQYTESSSVNGNGVEHHSAVCTEQQSAVAAPEVIESVVALTSDEEERRGVAATLLAPLIPEEVKEAEEKWRKKVLAVDETVDAQDVEGEETPSMNSPALRDTDSQSNQRSRNQSAESSDREEEAEEDTMELELALERKKAELRALEEGDGSGGGSSPCSEASQDGPQNLLSKKNKWKTSFLRAPSPDSGSRGSEKAGWGTPEQSDNAEKQPEEEEKEKVVCRALQKEEEDLKFQIGELANTLTSKMEFLGIDKKTISNFQLLLLQTETRIADWREGALNGNYLRRRLQEAAEHIKHYELNATPKGWSCHWDRDHRRYFYVNDRSGASQWEFPVREEEESKPPLPPTAVSEGPSQLSADATAGIAGASLGDMTSYWSVPHPPQPPLPPLPPEDPPPPPTEQPPPPPPPPESPPPPPPPPLSDDGEIEEVEMEDEESEPPAPGTEEFKAAEAAAFLARGQKRKATSSNTLPKAVTIGSSPILYTHPTVTAVPVLVGNAYWGMSAAVAPPLPTESITPPIPVLPVQPPPPTPQLPSMLEPGKVPTDKVKKPKKDKTKKSKTKMPSLVKKWQSIQKELDEEEKSSSSDEDREQMNSRRIEEWKHQQFTTGKAQNNANFEALPDDWRDRLLKKRKMMPITINNMPFLLCSNSLFKQKNVDGPYERLILLHLQHYGLISDLFSLDKVLRTRQLVFDFDGERPIPRLRDPLDLLTIPSTSCPFQGVRWPIECEVIRDKIQHIEWDPKEPEPFYESTCNEEAPMPVQEEKGNVVYCMDPVSKTSYFTYSRVGGSRGTIKRATCCASPQEGSIVFESRFESGNLQKAVRVGQHAYELTLRSDLYTTKHTQWFYFRVRNMKAGVSYRFTVINLMKASSLYSAGMRPLLYSERAAWMKGEGWKRAGTNIRYYLNNTEQDGKPLYSLTWTIEFPYDSDTCYLAHCYPYTYSDLQRYLREVISDPVRAAHCKLRVLCRSLAGNAVYVLTITAPSNSLAERKAKRAVVVTARVHPGETNGSWMMQGFLEFLLSDEPDACLLRETFVFKVVPMLNPDGVVVGNYRCSLAGRDLNRNYRSLLRDSFPCIWHTRNMVKRLLTEREVVVYCDFHGHSRKNNVFMYGCTDRKDTSHCLRERIFPLMMSKNAKDMFSFRSCKFKMHKSKEGTGRIVMWRLGIRNSYTMESTFGGSSLGDRKGTHFSTRDLKSMGYSFCDTLLDFCDPDPAKITHCLEELGTLLRQEIRKKLGREVDSLNDLSDIDVESSTSGSNSTESDGLPVHLLNATNQQKQGKKKTLRSRKERNRLRLERVRSAGPKVIQRTVKHLDPVPSNEDMVKMRIQEKTLCTMKDSGTQRVPCMVRANQTSRSWIPHPTPHIGVVDHVTVWGGRLDKVEPATNMHNGYSALSHSVSDDTARNTTLSAPQPQGQPQRQSLLATSGQKRCPSVPASGDRTPSIPVHPHNIPFYPDFRPQPEIRGRSHVSNVIHRSQQKLRQERQAKGVHVPVKYFMPLDNMGTLRISHKTDAQGAMGGFASPVTATEAKQTSKQAVRNASCFLPDLNSQTQFGSQAATGGLMLGRTSIGNKPQLIIRRDAASTDSLSSEDKLPQEPMQVEDKSTDVLPQRLKKLVSFLDKST</sequence>
<comment type="subcellular location">
    <subcellularLocation>
        <location evidence="2">Cytoplasm</location>
        <location evidence="2">Cytosol</location>
    </subcellularLocation>
</comment>
<feature type="domain" description="Peptidase M14" evidence="14">
    <location>
        <begin position="1145"/>
        <end position="1416"/>
    </location>
</feature>
<feature type="compositionally biased region" description="Pro residues" evidence="12">
    <location>
        <begin position="727"/>
        <end position="741"/>
    </location>
</feature>
<keyword evidence="5" id="KW-0645">Protease</keyword>
<accession>A0A5A9PTE7</accession>
<dbReference type="FunFam" id="2.20.70.10:FF:000056">
    <property type="entry name" value="Formin binding protein 4"/>
    <property type="match status" value="1"/>
</dbReference>
<evidence type="ECO:0000313" key="15">
    <source>
        <dbReference type="EMBL" id="KAA0724331.1"/>
    </source>
</evidence>
<keyword evidence="6" id="KW-0479">Metal-binding</keyword>
<dbReference type="GO" id="GO:0006508">
    <property type="term" value="P:proteolysis"/>
    <property type="evidence" value="ECO:0007669"/>
    <property type="project" value="UniProtKB-KW"/>
</dbReference>
<dbReference type="InterPro" id="IPR000834">
    <property type="entry name" value="Peptidase_M14"/>
</dbReference>
<comment type="caution">
    <text evidence="15">The sequence shown here is derived from an EMBL/GenBank/DDBJ whole genome shotgun (WGS) entry which is preliminary data.</text>
</comment>
<dbReference type="GO" id="GO:0005829">
    <property type="term" value="C:cytosol"/>
    <property type="evidence" value="ECO:0007669"/>
    <property type="project" value="UniProtKB-SubCell"/>
</dbReference>
<feature type="region of interest" description="Disordered" evidence="12">
    <location>
        <begin position="294"/>
        <end position="341"/>
    </location>
</feature>
<comment type="similarity">
    <text evidence="3 11">Belongs to the peptidase M14 family.</text>
</comment>
<dbReference type="GO" id="GO:0008270">
    <property type="term" value="F:zinc ion binding"/>
    <property type="evidence" value="ECO:0007669"/>
    <property type="project" value="InterPro"/>
</dbReference>
<dbReference type="PROSITE" id="PS52035">
    <property type="entry name" value="PEPTIDASE_M14"/>
    <property type="match status" value="1"/>
</dbReference>
<dbReference type="InterPro" id="IPR040626">
    <property type="entry name" value="Pepdidase_M14_N"/>
</dbReference>
<feature type="compositionally biased region" description="Polar residues" evidence="12">
    <location>
        <begin position="146"/>
        <end position="157"/>
    </location>
</feature>
<feature type="compositionally biased region" description="Basic and acidic residues" evidence="12">
    <location>
        <begin position="790"/>
        <end position="803"/>
    </location>
</feature>
<evidence type="ECO:0000313" key="16">
    <source>
        <dbReference type="Proteomes" id="UP000324632"/>
    </source>
</evidence>
<dbReference type="Gene3D" id="2.60.40.3120">
    <property type="match status" value="1"/>
</dbReference>
<feature type="region of interest" description="Disordered" evidence="12">
    <location>
        <begin position="1594"/>
        <end position="1656"/>
    </location>
</feature>
<proteinExistence type="inferred from homology"/>
<evidence type="ECO:0000256" key="3">
    <source>
        <dbReference type="ARBA" id="ARBA00005988"/>
    </source>
</evidence>
<feature type="region of interest" description="Disordered" evidence="12">
    <location>
        <begin position="1787"/>
        <end position="1812"/>
    </location>
</feature>
<feature type="domain" description="WW" evidence="13">
    <location>
        <begin position="176"/>
        <end position="204"/>
    </location>
</feature>
<feature type="region of interest" description="Disordered" evidence="12">
    <location>
        <begin position="583"/>
        <end position="658"/>
    </location>
</feature>
<keyword evidence="9" id="KW-0482">Metalloprotease</keyword>
<dbReference type="PANTHER" id="PTHR46697">
    <property type="entry name" value="FORMIN-BINDING PROTEIN 4"/>
    <property type="match status" value="1"/>
</dbReference>
<feature type="compositionally biased region" description="Polar residues" evidence="12">
    <location>
        <begin position="1610"/>
        <end position="1634"/>
    </location>
</feature>
<feature type="compositionally biased region" description="Basic and acidic residues" evidence="12">
    <location>
        <begin position="417"/>
        <end position="430"/>
    </location>
</feature>
<feature type="compositionally biased region" description="Low complexity" evidence="12">
    <location>
        <begin position="315"/>
        <end position="327"/>
    </location>
</feature>
<evidence type="ECO:0000259" key="14">
    <source>
        <dbReference type="PROSITE" id="PS52035"/>
    </source>
</evidence>
<dbReference type="Pfam" id="PF18027">
    <property type="entry name" value="Pepdidase_M14_N"/>
    <property type="match status" value="1"/>
</dbReference>
<comment type="cofactor">
    <cofactor evidence="1">
        <name>Zn(2+)</name>
        <dbReference type="ChEBI" id="CHEBI:29105"/>
    </cofactor>
</comment>
<dbReference type="SMART" id="SM00456">
    <property type="entry name" value="WW"/>
    <property type="match status" value="2"/>
</dbReference>
<dbReference type="CDD" id="cd00201">
    <property type="entry name" value="WW"/>
    <property type="match status" value="2"/>
</dbReference>
<dbReference type="Gene3D" id="2.20.70.10">
    <property type="match status" value="2"/>
</dbReference>
<evidence type="ECO:0000259" key="13">
    <source>
        <dbReference type="PROSITE" id="PS50020"/>
    </source>
</evidence>
<keyword evidence="7" id="KW-0378">Hydrolase</keyword>
<feature type="region of interest" description="Disordered" evidence="12">
    <location>
        <begin position="1"/>
        <end position="53"/>
    </location>
</feature>
<evidence type="ECO:0000256" key="12">
    <source>
        <dbReference type="SAM" id="MobiDB-lite"/>
    </source>
</evidence>
<evidence type="ECO:0000256" key="9">
    <source>
        <dbReference type="ARBA" id="ARBA00023049"/>
    </source>
</evidence>
<keyword evidence="16" id="KW-1185">Reference proteome</keyword>
<evidence type="ECO:0000256" key="2">
    <source>
        <dbReference type="ARBA" id="ARBA00004514"/>
    </source>
</evidence>
<feature type="region of interest" description="Disordered" evidence="12">
    <location>
        <begin position="124"/>
        <end position="157"/>
    </location>
</feature>
<dbReference type="Gene3D" id="3.40.630.10">
    <property type="entry name" value="Zn peptidases"/>
    <property type="match status" value="1"/>
</dbReference>
<organism evidence="15 16">
    <name type="scientific">Triplophysa tibetana</name>
    <dbReference type="NCBI Taxonomy" id="1572043"/>
    <lineage>
        <taxon>Eukaryota</taxon>
        <taxon>Metazoa</taxon>
        <taxon>Chordata</taxon>
        <taxon>Craniata</taxon>
        <taxon>Vertebrata</taxon>
        <taxon>Euteleostomi</taxon>
        <taxon>Actinopterygii</taxon>
        <taxon>Neopterygii</taxon>
        <taxon>Teleostei</taxon>
        <taxon>Ostariophysi</taxon>
        <taxon>Cypriniformes</taxon>
        <taxon>Nemacheilidae</taxon>
        <taxon>Triplophysa</taxon>
    </lineage>
</organism>
<dbReference type="InterPro" id="IPR036020">
    <property type="entry name" value="WW_dom_sf"/>
</dbReference>
<feature type="compositionally biased region" description="Basic and acidic residues" evidence="12">
    <location>
        <begin position="1795"/>
        <end position="1811"/>
    </location>
</feature>
<feature type="compositionally biased region" description="Pro residues" evidence="12">
    <location>
        <begin position="589"/>
        <end position="630"/>
    </location>
</feature>
<dbReference type="FunFam" id="3.40.630.10:FF:000011">
    <property type="entry name" value="cytosolic carboxypeptidase 2 isoform X1"/>
    <property type="match status" value="1"/>
</dbReference>
<keyword evidence="8" id="KW-0862">Zinc</keyword>
<evidence type="ECO:0000256" key="11">
    <source>
        <dbReference type="PROSITE-ProRule" id="PRU01379"/>
    </source>
</evidence>
<dbReference type="InterPro" id="IPR053076">
    <property type="entry name" value="WW_domain_protein"/>
</dbReference>
<feature type="compositionally biased region" description="Acidic residues" evidence="12">
    <location>
        <begin position="632"/>
        <end position="647"/>
    </location>
</feature>
<feature type="region of interest" description="Disordered" evidence="12">
    <location>
        <begin position="727"/>
        <end position="803"/>
    </location>
</feature>
<evidence type="ECO:0000256" key="8">
    <source>
        <dbReference type="ARBA" id="ARBA00022833"/>
    </source>
</evidence>
<gene>
    <name evidence="15" type="ORF">E1301_Tti003599</name>
</gene>
<feature type="active site" description="Proton donor/acceptor" evidence="11">
    <location>
        <position position="1380"/>
    </location>
</feature>
<dbReference type="InterPro" id="IPR001202">
    <property type="entry name" value="WW_dom"/>
</dbReference>
<name>A0A5A9PTE7_9TELE</name>
<feature type="compositionally biased region" description="Acidic residues" evidence="12">
    <location>
        <begin position="330"/>
        <end position="341"/>
    </location>
</feature>
<evidence type="ECO:0000256" key="5">
    <source>
        <dbReference type="ARBA" id="ARBA00022670"/>
    </source>
</evidence>
<dbReference type="CDD" id="cd06907">
    <property type="entry name" value="M14_AGBL2-3_like"/>
    <property type="match status" value="1"/>
</dbReference>
<feature type="compositionally biased region" description="Basic residues" evidence="12">
    <location>
        <begin position="757"/>
        <end position="769"/>
    </location>
</feature>
<dbReference type="PANTHER" id="PTHR46697:SF1">
    <property type="entry name" value="FORMIN-BINDING PROTEIN 4"/>
    <property type="match status" value="1"/>
</dbReference>
<feature type="compositionally biased region" description="Polar residues" evidence="12">
    <location>
        <begin position="1594"/>
        <end position="1603"/>
    </location>
</feature>
<evidence type="ECO:0000256" key="7">
    <source>
        <dbReference type="ARBA" id="ARBA00022801"/>
    </source>
</evidence>
<comment type="catalytic activity">
    <reaction evidence="10">
        <text>(L-glutamyl)(n+1)-gamma-L-glutamyl-L-glutamyl-[protein] + H2O = (L-glutamyl)(n)-gamma-L-glutamyl-L-glutamyl-[protein] + L-glutamate</text>
        <dbReference type="Rhea" id="RHEA:60004"/>
        <dbReference type="Rhea" id="RHEA-COMP:15519"/>
        <dbReference type="Rhea" id="RHEA-COMP:15675"/>
        <dbReference type="ChEBI" id="CHEBI:15377"/>
        <dbReference type="ChEBI" id="CHEBI:29985"/>
        <dbReference type="ChEBI" id="CHEBI:143623"/>
    </reaction>
    <physiologicalReaction direction="left-to-right" evidence="10">
        <dbReference type="Rhea" id="RHEA:60005"/>
    </physiologicalReaction>
</comment>
<reference evidence="15 16" key="1">
    <citation type="journal article" date="2019" name="Mol. Ecol. Resour.">
        <title>Chromosome-level genome assembly of Triplophysa tibetana, a fish adapted to the harsh high-altitude environment of the Tibetan Plateau.</title>
        <authorList>
            <person name="Yang X."/>
            <person name="Liu H."/>
            <person name="Ma Z."/>
            <person name="Zou Y."/>
            <person name="Zou M."/>
            <person name="Mao Y."/>
            <person name="Li X."/>
            <person name="Wang H."/>
            <person name="Chen T."/>
            <person name="Wang W."/>
            <person name="Yang R."/>
        </authorList>
    </citation>
    <scope>NUCLEOTIDE SEQUENCE [LARGE SCALE GENOMIC DNA]</scope>
    <source>
        <strain evidence="15">TTIB1903HZAU</strain>
        <tissue evidence="15">Muscle</tissue>
    </source>
</reference>
<protein>
    <submittedName>
        <fullName evidence="15">Cytosolic carboxypeptidase 2</fullName>
    </submittedName>
</protein>
<feature type="region of interest" description="Disordered" evidence="12">
    <location>
        <begin position="356"/>
        <end position="430"/>
    </location>
</feature>
<dbReference type="SUPFAM" id="SSF53187">
    <property type="entry name" value="Zn-dependent exopeptidases"/>
    <property type="match status" value="1"/>
</dbReference>
<feature type="domain" description="WW" evidence="13">
    <location>
        <begin position="511"/>
        <end position="545"/>
    </location>
</feature>
<feature type="region of interest" description="Disordered" evidence="12">
    <location>
        <begin position="543"/>
        <end position="565"/>
    </location>
</feature>
<dbReference type="Pfam" id="PF00246">
    <property type="entry name" value="Peptidase_M14"/>
    <property type="match status" value="1"/>
</dbReference>
<evidence type="ECO:0000256" key="6">
    <source>
        <dbReference type="ARBA" id="ARBA00022723"/>
    </source>
</evidence>
<evidence type="ECO:0000256" key="4">
    <source>
        <dbReference type="ARBA" id="ARBA00022645"/>
    </source>
</evidence>
<dbReference type="Pfam" id="PF00397">
    <property type="entry name" value="WW"/>
    <property type="match status" value="2"/>
</dbReference>
<dbReference type="Proteomes" id="UP000324632">
    <property type="component" value="Chromosome 2"/>
</dbReference>
<dbReference type="PROSITE" id="PS01159">
    <property type="entry name" value="WW_DOMAIN_1"/>
    <property type="match status" value="1"/>
</dbReference>
<keyword evidence="4 15" id="KW-0121">Carboxypeptidase</keyword>
<dbReference type="SUPFAM" id="SSF51045">
    <property type="entry name" value="WW domain"/>
    <property type="match status" value="2"/>
</dbReference>
<dbReference type="PROSITE" id="PS50020">
    <property type="entry name" value="WW_DOMAIN_2"/>
    <property type="match status" value="2"/>
</dbReference>
<evidence type="ECO:0000256" key="1">
    <source>
        <dbReference type="ARBA" id="ARBA00001947"/>
    </source>
</evidence>
<dbReference type="EMBL" id="SOYY01000002">
    <property type="protein sequence ID" value="KAA0724331.1"/>
    <property type="molecule type" value="Genomic_DNA"/>
</dbReference>
<dbReference type="GO" id="GO:0004181">
    <property type="term" value="F:metallocarboxypeptidase activity"/>
    <property type="evidence" value="ECO:0007669"/>
    <property type="project" value="InterPro"/>
</dbReference>
<evidence type="ECO:0000256" key="10">
    <source>
        <dbReference type="ARBA" id="ARBA00029302"/>
    </source>
</evidence>